<evidence type="ECO:0000256" key="1">
    <source>
        <dbReference type="PROSITE-ProRule" id="PRU00339"/>
    </source>
</evidence>
<dbReference type="InterPro" id="IPR036869">
    <property type="entry name" value="J_dom_sf"/>
</dbReference>
<dbReference type="SUPFAM" id="SSF48452">
    <property type="entry name" value="TPR-like"/>
    <property type="match status" value="1"/>
</dbReference>
<comment type="caution">
    <text evidence="2">The sequence shown here is derived from an EMBL/GenBank/DDBJ whole genome shotgun (WGS) entry which is preliminary data.</text>
</comment>
<organism evidence="2 3">
    <name type="scientific">Symbiodinium natans</name>
    <dbReference type="NCBI Taxonomy" id="878477"/>
    <lineage>
        <taxon>Eukaryota</taxon>
        <taxon>Sar</taxon>
        <taxon>Alveolata</taxon>
        <taxon>Dinophyceae</taxon>
        <taxon>Suessiales</taxon>
        <taxon>Symbiodiniaceae</taxon>
        <taxon>Symbiodinium</taxon>
    </lineage>
</organism>
<dbReference type="Gene3D" id="1.10.287.110">
    <property type="entry name" value="DnaJ domain"/>
    <property type="match status" value="1"/>
</dbReference>
<accession>A0A812IF34</accession>
<dbReference type="InterPro" id="IPR011990">
    <property type="entry name" value="TPR-like_helical_dom_sf"/>
</dbReference>
<dbReference type="SMART" id="SM00028">
    <property type="entry name" value="TPR"/>
    <property type="match status" value="2"/>
</dbReference>
<proteinExistence type="predicted"/>
<evidence type="ECO:0000313" key="3">
    <source>
        <dbReference type="Proteomes" id="UP000604046"/>
    </source>
</evidence>
<name>A0A812IF34_9DINO</name>
<dbReference type="Gene3D" id="1.25.40.10">
    <property type="entry name" value="Tetratricopeptide repeat domain"/>
    <property type="match status" value="1"/>
</dbReference>
<dbReference type="AlphaFoldDB" id="A0A812IF34"/>
<dbReference type="InterPro" id="IPR019734">
    <property type="entry name" value="TPR_rpt"/>
</dbReference>
<sequence>MELPQTIGSPGPNGPNFDEVQCERLLRERAEAEVASLQLDINFKISRILMLESKLEAAETRCSELERLQAHIPSAICDSGTCDGESALNPLAAAEHFEKLFKETSDRYEVLFKEIGDRYRAARKQGIESFDGADYYNSVLQFSKAIWMLELWPEVKRPESWAPGMAEILVNRGLAHVKHRQWELAEADFTEGLKLHPEATGLFGAETLSHRAVVAEKLGHLTQSLQDAEGVLRIKPDAEDMRSLMARMVSRIIAGVTRELVQAEDLETRHRLWRSLILTWHPDKHPDRPTGAAEVCKHLNSLRQLVCH</sequence>
<dbReference type="Proteomes" id="UP000604046">
    <property type="component" value="Unassembled WGS sequence"/>
</dbReference>
<dbReference type="EMBL" id="CAJNDS010000241">
    <property type="protein sequence ID" value="CAE7032856.1"/>
    <property type="molecule type" value="Genomic_DNA"/>
</dbReference>
<dbReference type="PROSITE" id="PS50005">
    <property type="entry name" value="TPR"/>
    <property type="match status" value="1"/>
</dbReference>
<reference evidence="2" key="1">
    <citation type="submission" date="2021-02" db="EMBL/GenBank/DDBJ databases">
        <authorList>
            <person name="Dougan E. K."/>
            <person name="Rhodes N."/>
            <person name="Thang M."/>
            <person name="Chan C."/>
        </authorList>
    </citation>
    <scope>NUCLEOTIDE SEQUENCE</scope>
</reference>
<keyword evidence="3" id="KW-1185">Reference proteome</keyword>
<dbReference type="OrthoDB" id="2942533at2759"/>
<gene>
    <name evidence="2" type="ORF">SNAT2548_LOCUS3945</name>
</gene>
<protein>
    <submittedName>
        <fullName evidence="2">Uncharacterized protein</fullName>
    </submittedName>
</protein>
<evidence type="ECO:0000313" key="2">
    <source>
        <dbReference type="EMBL" id="CAE7032856.1"/>
    </source>
</evidence>
<keyword evidence="1" id="KW-0802">TPR repeat</keyword>
<feature type="repeat" description="TPR" evidence="1">
    <location>
        <begin position="166"/>
        <end position="199"/>
    </location>
</feature>